<name>A0A5S5C2W5_9FLAO</name>
<evidence type="ECO:0000256" key="3">
    <source>
        <dbReference type="ARBA" id="ARBA00022989"/>
    </source>
</evidence>
<dbReference type="AlphaFoldDB" id="A0A5S5C2W5"/>
<dbReference type="Proteomes" id="UP000324376">
    <property type="component" value="Unassembled WGS sequence"/>
</dbReference>
<keyword evidence="7" id="KW-1185">Reference proteome</keyword>
<gene>
    <name evidence="6" type="ORF">BD809_106212</name>
</gene>
<evidence type="ECO:0000256" key="2">
    <source>
        <dbReference type="ARBA" id="ARBA00022692"/>
    </source>
</evidence>
<organism evidence="6 7">
    <name type="scientific">Aquimarina intermedia</name>
    <dbReference type="NCBI Taxonomy" id="350814"/>
    <lineage>
        <taxon>Bacteria</taxon>
        <taxon>Pseudomonadati</taxon>
        <taxon>Bacteroidota</taxon>
        <taxon>Flavobacteriia</taxon>
        <taxon>Flavobacteriales</taxon>
        <taxon>Flavobacteriaceae</taxon>
        <taxon>Aquimarina</taxon>
    </lineage>
</organism>
<dbReference type="OrthoDB" id="1163270at2"/>
<dbReference type="EMBL" id="VNHU01000006">
    <property type="protein sequence ID" value="TYP72958.1"/>
    <property type="molecule type" value="Genomic_DNA"/>
</dbReference>
<dbReference type="GO" id="GO:0016020">
    <property type="term" value="C:membrane"/>
    <property type="evidence" value="ECO:0007669"/>
    <property type="project" value="UniProtKB-SubCell"/>
</dbReference>
<keyword evidence="4 5" id="KW-0472">Membrane</keyword>
<evidence type="ECO:0000256" key="5">
    <source>
        <dbReference type="SAM" id="Phobius"/>
    </source>
</evidence>
<feature type="transmembrane region" description="Helical" evidence="5">
    <location>
        <begin position="101"/>
        <end position="118"/>
    </location>
</feature>
<proteinExistence type="predicted"/>
<dbReference type="Pfam" id="PF07681">
    <property type="entry name" value="DoxX"/>
    <property type="match status" value="1"/>
</dbReference>
<feature type="transmembrane region" description="Helical" evidence="5">
    <location>
        <begin position="5"/>
        <end position="25"/>
    </location>
</feature>
<evidence type="ECO:0000313" key="7">
    <source>
        <dbReference type="Proteomes" id="UP000324376"/>
    </source>
</evidence>
<feature type="transmembrane region" description="Helical" evidence="5">
    <location>
        <begin position="45"/>
        <end position="72"/>
    </location>
</feature>
<dbReference type="InterPro" id="IPR032808">
    <property type="entry name" value="DoxX"/>
</dbReference>
<accession>A0A5S5C2W5</accession>
<evidence type="ECO:0000256" key="1">
    <source>
        <dbReference type="ARBA" id="ARBA00004141"/>
    </source>
</evidence>
<feature type="transmembrane region" description="Helical" evidence="5">
    <location>
        <begin position="79"/>
        <end position="95"/>
    </location>
</feature>
<keyword evidence="3 5" id="KW-1133">Transmembrane helix</keyword>
<keyword evidence="2 5" id="KW-0812">Transmembrane</keyword>
<sequence>MRFRVFFYACSRILFGSYLVVHAAYNVFDYSSFLVQLDMFFSNASFFSFEVLEALAPLVPFVEFIIGSFLLLGFFTKPVLLTAMVLFSGTVLFLLDVKEESLVTTHITLFIVSLILFIKDDYNPKPIGQSKDWLMRT</sequence>
<comment type="caution">
    <text evidence="6">The sequence shown here is derived from an EMBL/GenBank/DDBJ whole genome shotgun (WGS) entry which is preliminary data.</text>
</comment>
<protein>
    <submittedName>
        <fullName evidence="6">DoxX-like protein</fullName>
    </submittedName>
</protein>
<reference evidence="6 7" key="1">
    <citation type="submission" date="2019-07" db="EMBL/GenBank/DDBJ databases">
        <title>Genomic Encyclopedia of Archaeal and Bacterial Type Strains, Phase II (KMG-II): from individual species to whole genera.</title>
        <authorList>
            <person name="Goeker M."/>
        </authorList>
    </citation>
    <scope>NUCLEOTIDE SEQUENCE [LARGE SCALE GENOMIC DNA]</scope>
    <source>
        <strain evidence="6 7">DSM 17527</strain>
    </source>
</reference>
<comment type="subcellular location">
    <subcellularLocation>
        <location evidence="1">Membrane</location>
        <topology evidence="1">Multi-pass membrane protein</topology>
    </subcellularLocation>
</comment>
<dbReference type="RefSeq" id="WP_148782981.1">
    <property type="nucleotide sequence ID" value="NZ_VNHU01000006.1"/>
</dbReference>
<evidence type="ECO:0000256" key="4">
    <source>
        <dbReference type="ARBA" id="ARBA00023136"/>
    </source>
</evidence>
<evidence type="ECO:0000313" key="6">
    <source>
        <dbReference type="EMBL" id="TYP72958.1"/>
    </source>
</evidence>